<keyword evidence="1" id="KW-0479">Metal-binding</keyword>
<dbReference type="AlphaFoldDB" id="A0A835SAJ1"/>
<name>A0A835SAJ1_9CHLO</name>
<evidence type="ECO:0000313" key="7">
    <source>
        <dbReference type="EMBL" id="KAG2423369.1"/>
    </source>
</evidence>
<feature type="compositionally biased region" description="Low complexity" evidence="5">
    <location>
        <begin position="52"/>
        <end position="64"/>
    </location>
</feature>
<accession>A0A835SAJ1</accession>
<dbReference type="InterPro" id="IPR011011">
    <property type="entry name" value="Znf_FYVE_PHD"/>
</dbReference>
<dbReference type="GO" id="GO:0008270">
    <property type="term" value="F:zinc ion binding"/>
    <property type="evidence" value="ECO:0007669"/>
    <property type="project" value="UniProtKB-KW"/>
</dbReference>
<evidence type="ECO:0000256" key="4">
    <source>
        <dbReference type="PROSITE-ProRule" id="PRU00146"/>
    </source>
</evidence>
<dbReference type="Pfam" id="PF00628">
    <property type="entry name" value="PHD"/>
    <property type="match status" value="1"/>
</dbReference>
<keyword evidence="3" id="KW-0862">Zinc</keyword>
<feature type="region of interest" description="Disordered" evidence="5">
    <location>
        <begin position="27"/>
        <end position="69"/>
    </location>
</feature>
<dbReference type="PROSITE" id="PS01359">
    <property type="entry name" value="ZF_PHD_1"/>
    <property type="match status" value="1"/>
</dbReference>
<protein>
    <recommendedName>
        <fullName evidence="6">PHD-type domain-containing protein</fullName>
    </recommendedName>
</protein>
<dbReference type="InterPro" id="IPR019786">
    <property type="entry name" value="Zinc_finger_PHD-type_CS"/>
</dbReference>
<evidence type="ECO:0000256" key="3">
    <source>
        <dbReference type="ARBA" id="ARBA00022833"/>
    </source>
</evidence>
<evidence type="ECO:0000313" key="8">
    <source>
        <dbReference type="Proteomes" id="UP000613740"/>
    </source>
</evidence>
<dbReference type="InterPro" id="IPR001965">
    <property type="entry name" value="Znf_PHD"/>
</dbReference>
<keyword evidence="2 4" id="KW-0863">Zinc-finger</keyword>
<keyword evidence="8" id="KW-1185">Reference proteome</keyword>
<dbReference type="OrthoDB" id="343623at2759"/>
<evidence type="ECO:0000256" key="2">
    <source>
        <dbReference type="ARBA" id="ARBA00022771"/>
    </source>
</evidence>
<dbReference type="EMBL" id="JAEHOD010000150">
    <property type="protein sequence ID" value="KAG2423369.1"/>
    <property type="molecule type" value="Genomic_DNA"/>
</dbReference>
<dbReference type="InterPro" id="IPR019787">
    <property type="entry name" value="Znf_PHD-finger"/>
</dbReference>
<dbReference type="SMART" id="SM00249">
    <property type="entry name" value="PHD"/>
    <property type="match status" value="1"/>
</dbReference>
<feature type="region of interest" description="Disordered" evidence="5">
    <location>
        <begin position="178"/>
        <end position="258"/>
    </location>
</feature>
<feature type="compositionally biased region" description="Polar residues" evidence="5">
    <location>
        <begin position="206"/>
        <end position="216"/>
    </location>
</feature>
<evidence type="ECO:0000256" key="5">
    <source>
        <dbReference type="SAM" id="MobiDB-lite"/>
    </source>
</evidence>
<evidence type="ECO:0000259" key="6">
    <source>
        <dbReference type="PROSITE" id="PS50016"/>
    </source>
</evidence>
<dbReference type="Proteomes" id="UP000613740">
    <property type="component" value="Unassembled WGS sequence"/>
</dbReference>
<dbReference type="Gene3D" id="3.30.40.10">
    <property type="entry name" value="Zinc/RING finger domain, C3HC4 (zinc finger)"/>
    <property type="match status" value="1"/>
</dbReference>
<proteinExistence type="predicted"/>
<reference evidence="7" key="1">
    <citation type="journal article" date="2020" name="bioRxiv">
        <title>Comparative genomics of Chlamydomonas.</title>
        <authorList>
            <person name="Craig R.J."/>
            <person name="Hasan A.R."/>
            <person name="Ness R.W."/>
            <person name="Keightley P.D."/>
        </authorList>
    </citation>
    <scope>NUCLEOTIDE SEQUENCE</scope>
    <source>
        <strain evidence="7">CCAP 11/173</strain>
    </source>
</reference>
<dbReference type="SUPFAM" id="SSF57903">
    <property type="entry name" value="FYVE/PHD zinc finger"/>
    <property type="match status" value="1"/>
</dbReference>
<dbReference type="PROSITE" id="PS50016">
    <property type="entry name" value="ZF_PHD_2"/>
    <property type="match status" value="1"/>
</dbReference>
<feature type="domain" description="PHD-type" evidence="6">
    <location>
        <begin position="258"/>
        <end position="312"/>
    </location>
</feature>
<sequence>MAAEKEAAWREQTRLYKEEAARRAAVAQEPDAELLGLDGDEAGMNGAEEEPTTAAAAPQAVTAPRGRGKSTAIDAIDSSVLQSCFEKHNLLRKKEGVPKLLASLEEAGIVLTQAGLAEALRRAVPKLLWGKLTANQESAVRSAYTRHQCAHGDEVAVDKVAEDLSIPSKTVNKVLLQAGMRQKGKGKRTKAAGSNQGQKRRRGVQQAGSETGGDNSSEVEDPCSCDSEAKDAGRDCIDTDDDDEDTTAAPGAVHGRDDEPCVVCGEAEPFETGAMLFCDGCDHCYHSHCDGLADEEVPSEDDGWYCTNCSIELVATAALPLPPQAMAAAAATAAAAIGHTAGAGPEPAADIGGGPPGAGTGMAAAARQQATAAATAAMSPAAAPPLPAPAAVAAAAAAAAAVAVAAGPVISWVGGARPAAAD</sequence>
<feature type="compositionally biased region" description="Basic and acidic residues" evidence="5">
    <location>
        <begin position="227"/>
        <end position="237"/>
    </location>
</feature>
<gene>
    <name evidence="7" type="ORF">HYH02_015341</name>
</gene>
<dbReference type="InterPro" id="IPR013083">
    <property type="entry name" value="Znf_RING/FYVE/PHD"/>
</dbReference>
<organism evidence="7 8">
    <name type="scientific">Chlamydomonas schloesseri</name>
    <dbReference type="NCBI Taxonomy" id="2026947"/>
    <lineage>
        <taxon>Eukaryota</taxon>
        <taxon>Viridiplantae</taxon>
        <taxon>Chlorophyta</taxon>
        <taxon>core chlorophytes</taxon>
        <taxon>Chlorophyceae</taxon>
        <taxon>CS clade</taxon>
        <taxon>Chlamydomonadales</taxon>
        <taxon>Chlamydomonadaceae</taxon>
        <taxon>Chlamydomonas</taxon>
    </lineage>
</organism>
<comment type="caution">
    <text evidence="7">The sequence shown here is derived from an EMBL/GenBank/DDBJ whole genome shotgun (WGS) entry which is preliminary data.</text>
</comment>
<dbReference type="CDD" id="cd15489">
    <property type="entry name" value="PHD_SF"/>
    <property type="match status" value="1"/>
</dbReference>
<evidence type="ECO:0000256" key="1">
    <source>
        <dbReference type="ARBA" id="ARBA00022723"/>
    </source>
</evidence>